<name>A0A0E9XGB2_ANGAN</name>
<reference evidence="1" key="2">
    <citation type="journal article" date="2015" name="Fish Shellfish Immunol.">
        <title>Early steps in the European eel (Anguilla anguilla)-Vibrio vulnificus interaction in the gills: Role of the RtxA13 toxin.</title>
        <authorList>
            <person name="Callol A."/>
            <person name="Pajuelo D."/>
            <person name="Ebbesson L."/>
            <person name="Teles M."/>
            <person name="MacKenzie S."/>
            <person name="Amaro C."/>
        </authorList>
    </citation>
    <scope>NUCLEOTIDE SEQUENCE</scope>
</reference>
<accession>A0A0E9XGB2</accession>
<evidence type="ECO:0000313" key="1">
    <source>
        <dbReference type="EMBL" id="JAI01715.1"/>
    </source>
</evidence>
<dbReference type="EMBL" id="GBXM01006863">
    <property type="protein sequence ID" value="JAI01715.1"/>
    <property type="molecule type" value="Transcribed_RNA"/>
</dbReference>
<sequence>MYTTRKSRFFHSLPRIKMCSISTQVNPFSFVLQGVKNILALYQKAICKEKS</sequence>
<organism evidence="1">
    <name type="scientific">Anguilla anguilla</name>
    <name type="common">European freshwater eel</name>
    <name type="synonym">Muraena anguilla</name>
    <dbReference type="NCBI Taxonomy" id="7936"/>
    <lineage>
        <taxon>Eukaryota</taxon>
        <taxon>Metazoa</taxon>
        <taxon>Chordata</taxon>
        <taxon>Craniata</taxon>
        <taxon>Vertebrata</taxon>
        <taxon>Euteleostomi</taxon>
        <taxon>Actinopterygii</taxon>
        <taxon>Neopterygii</taxon>
        <taxon>Teleostei</taxon>
        <taxon>Anguilliformes</taxon>
        <taxon>Anguillidae</taxon>
        <taxon>Anguilla</taxon>
    </lineage>
</organism>
<reference evidence="1" key="1">
    <citation type="submission" date="2014-11" db="EMBL/GenBank/DDBJ databases">
        <authorList>
            <person name="Amaro Gonzalez C."/>
        </authorList>
    </citation>
    <scope>NUCLEOTIDE SEQUENCE</scope>
</reference>
<dbReference type="AlphaFoldDB" id="A0A0E9XGB2"/>
<proteinExistence type="predicted"/>
<protein>
    <submittedName>
        <fullName evidence="1">Uncharacterized protein</fullName>
    </submittedName>
</protein>